<protein>
    <submittedName>
        <fullName evidence="2">Unplaced genomic scaffold CY34scaffold_282, whole genome shotgun sequence</fullName>
    </submittedName>
</protein>
<dbReference type="InterPro" id="IPR002035">
    <property type="entry name" value="VWF_A"/>
</dbReference>
<dbReference type="PANTHER" id="PTHR47763:SF1">
    <property type="entry name" value="DUF659 DOMAIN-CONTAINING PROTEIN"/>
    <property type="match status" value="1"/>
</dbReference>
<reference evidence="3" key="2">
    <citation type="submission" date="2015-01" db="EMBL/GenBank/DDBJ databases">
        <title>Evolutionary Origins and Diversification of the Mycorrhizal Mutualists.</title>
        <authorList>
            <consortium name="DOE Joint Genome Institute"/>
            <consortium name="Mycorrhizal Genomics Consortium"/>
            <person name="Kohler A."/>
            <person name="Kuo A."/>
            <person name="Nagy L.G."/>
            <person name="Floudas D."/>
            <person name="Copeland A."/>
            <person name="Barry K.W."/>
            <person name="Cichocki N."/>
            <person name="Veneault-Fourrey C."/>
            <person name="LaButti K."/>
            <person name="Lindquist E.A."/>
            <person name="Lipzen A."/>
            <person name="Lundell T."/>
            <person name="Morin E."/>
            <person name="Murat C."/>
            <person name="Riley R."/>
            <person name="Ohm R."/>
            <person name="Sun H."/>
            <person name="Tunlid A."/>
            <person name="Henrissat B."/>
            <person name="Grigoriev I.V."/>
            <person name="Hibbett D.S."/>
            <person name="Martin F."/>
        </authorList>
    </citation>
    <scope>NUCLEOTIDE SEQUENCE [LARGE SCALE GENOMIC DNA]</scope>
    <source>
        <strain evidence="3">UH-Slu-Lm8-n1</strain>
    </source>
</reference>
<dbReference type="OrthoDB" id="2646294at2759"/>
<dbReference type="HOGENOM" id="CLU_055500_1_1_1"/>
<sequence length="161" mass="17306">DIAFLQDATGSQQPYIDTARNEINQICNTLISGGKFAPQDLRFGLIAFRDHPPQDQSFVTQVFPFTTDFGVVASNLGGLVATGGGDGPEAQSDALSDALKVDWKDNTTKIVVLITDSPPHGIGEDVTDARLENDPLRIATRMGKLGITLVCRTFRISRTSG</sequence>
<dbReference type="PANTHER" id="PTHR47763">
    <property type="entry name" value="ALPHA-PROTEIN KINASE VWKA"/>
    <property type="match status" value="1"/>
</dbReference>
<dbReference type="GO" id="GO:0005737">
    <property type="term" value="C:cytoplasm"/>
    <property type="evidence" value="ECO:0007669"/>
    <property type="project" value="TreeGrafter"/>
</dbReference>
<dbReference type="GO" id="GO:0004674">
    <property type="term" value="F:protein serine/threonine kinase activity"/>
    <property type="evidence" value="ECO:0007669"/>
    <property type="project" value="TreeGrafter"/>
</dbReference>
<dbReference type="EMBL" id="KN835413">
    <property type="protein sequence ID" value="KIK38069.1"/>
    <property type="molecule type" value="Genomic_DNA"/>
</dbReference>
<name>A0A0D0AIY0_9AGAM</name>
<proteinExistence type="predicted"/>
<dbReference type="SUPFAM" id="SSF53300">
    <property type="entry name" value="vWA-like"/>
    <property type="match status" value="1"/>
</dbReference>
<evidence type="ECO:0000313" key="2">
    <source>
        <dbReference type="EMBL" id="KIK38069.1"/>
    </source>
</evidence>
<dbReference type="Pfam" id="PF13519">
    <property type="entry name" value="VWA_2"/>
    <property type="match status" value="1"/>
</dbReference>
<dbReference type="AlphaFoldDB" id="A0A0D0AIY0"/>
<gene>
    <name evidence="2" type="ORF">CY34DRAFT_809747</name>
</gene>
<dbReference type="InParanoid" id="A0A0D0AIY0"/>
<reference evidence="2 3" key="1">
    <citation type="submission" date="2014-04" db="EMBL/GenBank/DDBJ databases">
        <authorList>
            <consortium name="DOE Joint Genome Institute"/>
            <person name="Kuo A."/>
            <person name="Ruytinx J."/>
            <person name="Rineau F."/>
            <person name="Colpaert J."/>
            <person name="Kohler A."/>
            <person name="Nagy L.G."/>
            <person name="Floudas D."/>
            <person name="Copeland A."/>
            <person name="Barry K.W."/>
            <person name="Cichocki N."/>
            <person name="Veneault-Fourrey C."/>
            <person name="LaButti K."/>
            <person name="Lindquist E.A."/>
            <person name="Lipzen A."/>
            <person name="Lundell T."/>
            <person name="Morin E."/>
            <person name="Murat C."/>
            <person name="Sun H."/>
            <person name="Tunlid A."/>
            <person name="Henrissat B."/>
            <person name="Grigoriev I.V."/>
            <person name="Hibbett D.S."/>
            <person name="Martin F."/>
            <person name="Nordberg H.P."/>
            <person name="Cantor M.N."/>
            <person name="Hua S.X."/>
        </authorList>
    </citation>
    <scope>NUCLEOTIDE SEQUENCE [LARGE SCALE GENOMIC DNA]</scope>
    <source>
        <strain evidence="2 3">UH-Slu-Lm8-n1</strain>
    </source>
</reference>
<organism evidence="2 3">
    <name type="scientific">Suillus luteus UH-Slu-Lm8-n1</name>
    <dbReference type="NCBI Taxonomy" id="930992"/>
    <lineage>
        <taxon>Eukaryota</taxon>
        <taxon>Fungi</taxon>
        <taxon>Dikarya</taxon>
        <taxon>Basidiomycota</taxon>
        <taxon>Agaricomycotina</taxon>
        <taxon>Agaricomycetes</taxon>
        <taxon>Agaricomycetidae</taxon>
        <taxon>Boletales</taxon>
        <taxon>Suillineae</taxon>
        <taxon>Suillaceae</taxon>
        <taxon>Suillus</taxon>
    </lineage>
</organism>
<evidence type="ECO:0000259" key="1">
    <source>
        <dbReference type="Pfam" id="PF13519"/>
    </source>
</evidence>
<dbReference type="InterPro" id="IPR052969">
    <property type="entry name" value="Thr-specific_kinase-like"/>
</dbReference>
<evidence type="ECO:0000313" key="3">
    <source>
        <dbReference type="Proteomes" id="UP000054485"/>
    </source>
</evidence>
<dbReference type="CDD" id="cd00198">
    <property type="entry name" value="vWFA"/>
    <property type="match status" value="1"/>
</dbReference>
<dbReference type="InterPro" id="IPR036465">
    <property type="entry name" value="vWFA_dom_sf"/>
</dbReference>
<accession>A0A0D0AIY0</accession>
<feature type="domain" description="VWFA" evidence="1">
    <location>
        <begin position="10"/>
        <end position="117"/>
    </location>
</feature>
<keyword evidence="3" id="KW-1185">Reference proteome</keyword>
<feature type="non-terminal residue" evidence="2">
    <location>
        <position position="1"/>
    </location>
</feature>
<dbReference type="Gene3D" id="3.40.50.410">
    <property type="entry name" value="von Willebrand factor, type A domain"/>
    <property type="match status" value="1"/>
</dbReference>
<dbReference type="Proteomes" id="UP000054485">
    <property type="component" value="Unassembled WGS sequence"/>
</dbReference>